<organism evidence="2 3">
    <name type="scientific">Ancylobacter oerskovii</name>
    <dbReference type="NCBI Taxonomy" id="459519"/>
    <lineage>
        <taxon>Bacteria</taxon>
        <taxon>Pseudomonadati</taxon>
        <taxon>Pseudomonadota</taxon>
        <taxon>Alphaproteobacteria</taxon>
        <taxon>Hyphomicrobiales</taxon>
        <taxon>Xanthobacteraceae</taxon>
        <taxon>Ancylobacter</taxon>
    </lineage>
</organism>
<dbReference type="InterPro" id="IPR035220">
    <property type="entry name" value="DUF5330"/>
</dbReference>
<reference evidence="3" key="1">
    <citation type="journal article" date="2019" name="Int. J. Syst. Evol. Microbiol.">
        <title>The Global Catalogue of Microorganisms (GCM) 10K type strain sequencing project: providing services to taxonomists for standard genome sequencing and annotation.</title>
        <authorList>
            <consortium name="The Broad Institute Genomics Platform"/>
            <consortium name="The Broad Institute Genome Sequencing Center for Infectious Disease"/>
            <person name="Wu L."/>
            <person name="Ma J."/>
        </authorList>
    </citation>
    <scope>NUCLEOTIDE SEQUENCE [LARGE SCALE GENOMIC DNA]</scope>
    <source>
        <strain evidence="3">CCM 7435</strain>
    </source>
</reference>
<comment type="caution">
    <text evidence="2">The sequence shown here is derived from an EMBL/GenBank/DDBJ whole genome shotgun (WGS) entry which is preliminary data.</text>
</comment>
<proteinExistence type="predicted"/>
<evidence type="ECO:0000313" key="3">
    <source>
        <dbReference type="Proteomes" id="UP001597299"/>
    </source>
</evidence>
<sequence>MFFLLRIAFWLTVVLLLLPAIPGTRLSETPSPGLQASNAQPSEHAASGGQIDPLRALSAATSAVSDAGSFCERQPQACAIGSEILTQLGTRAQAGAQLLLGYIGDQIAEQKRKAAERAAANPSGDTLTAHDLSPAWQAPGDTGPRADSSSTIFGPPAAVQGGASPAAATPAVPTPPRRPS</sequence>
<gene>
    <name evidence="2" type="ORF">ACFSNC_11285</name>
</gene>
<name>A0ABW4YXA1_9HYPH</name>
<dbReference type="Proteomes" id="UP001597299">
    <property type="component" value="Unassembled WGS sequence"/>
</dbReference>
<accession>A0ABW4YXA1</accession>
<dbReference type="EMBL" id="JBHUHD010000001">
    <property type="protein sequence ID" value="MFD2140986.1"/>
    <property type="molecule type" value="Genomic_DNA"/>
</dbReference>
<dbReference type="Pfam" id="PF17264">
    <property type="entry name" value="DUF5330"/>
    <property type="match status" value="1"/>
</dbReference>
<feature type="compositionally biased region" description="Low complexity" evidence="1">
    <location>
        <begin position="154"/>
        <end position="171"/>
    </location>
</feature>
<feature type="region of interest" description="Disordered" evidence="1">
    <location>
        <begin position="28"/>
        <end position="49"/>
    </location>
</feature>
<evidence type="ECO:0000256" key="1">
    <source>
        <dbReference type="SAM" id="MobiDB-lite"/>
    </source>
</evidence>
<feature type="region of interest" description="Disordered" evidence="1">
    <location>
        <begin position="114"/>
        <end position="180"/>
    </location>
</feature>
<protein>
    <submittedName>
        <fullName evidence="2">DUF5330 domain-containing protein</fullName>
    </submittedName>
</protein>
<keyword evidence="3" id="KW-1185">Reference proteome</keyword>
<feature type="compositionally biased region" description="Polar residues" evidence="1">
    <location>
        <begin position="28"/>
        <end position="41"/>
    </location>
</feature>
<evidence type="ECO:0000313" key="2">
    <source>
        <dbReference type="EMBL" id="MFD2140986.1"/>
    </source>
</evidence>
<dbReference type="RefSeq" id="WP_213350476.1">
    <property type="nucleotide sequence ID" value="NZ_JAHBGB010000002.1"/>
</dbReference>